<dbReference type="PANTHER" id="PTHR46072:SF2">
    <property type="entry name" value="AMIDASE (EUROFUNG)"/>
    <property type="match status" value="1"/>
</dbReference>
<evidence type="ECO:0000256" key="3">
    <source>
        <dbReference type="ARBA" id="ARBA00012922"/>
    </source>
</evidence>
<protein>
    <recommendedName>
        <fullName evidence="3">amidase</fullName>
        <ecNumber evidence="3">3.5.1.4</ecNumber>
    </recommendedName>
</protein>
<proteinExistence type="inferred from homology"/>
<dbReference type="Pfam" id="PF01425">
    <property type="entry name" value="Amidase"/>
    <property type="match status" value="1"/>
</dbReference>
<keyword evidence="8" id="KW-1185">Reference proteome</keyword>
<dbReference type="OrthoDB" id="6428749at2759"/>
<dbReference type="SUPFAM" id="SSF75304">
    <property type="entry name" value="Amidase signature (AS) enzymes"/>
    <property type="match status" value="1"/>
</dbReference>
<dbReference type="eggNOG" id="KOG1212">
    <property type="taxonomic scope" value="Eukaryota"/>
</dbReference>
<feature type="region of interest" description="Disordered" evidence="5">
    <location>
        <begin position="555"/>
        <end position="599"/>
    </location>
</feature>
<reference evidence="7 8" key="1">
    <citation type="journal article" date="2010" name="Science">
        <title>Pathogenicity determinants in smut fungi revealed by genome comparison.</title>
        <authorList>
            <person name="Schirawski J."/>
            <person name="Mannhaupt G."/>
            <person name="Muench K."/>
            <person name="Brefort T."/>
            <person name="Schipper K."/>
            <person name="Doehlemann G."/>
            <person name="Di Stasio M."/>
            <person name="Roessel N."/>
            <person name="Mendoza-Mendoza A."/>
            <person name="Pester D."/>
            <person name="Mueller O."/>
            <person name="Winterberg B."/>
            <person name="Meyer E."/>
            <person name="Ghareeb H."/>
            <person name="Wollenberg T."/>
            <person name="Muensterkoetter M."/>
            <person name="Wong P."/>
            <person name="Walter M."/>
            <person name="Stukenbrock E."/>
            <person name="Gueldener U."/>
            <person name="Kahmann R."/>
        </authorList>
    </citation>
    <scope>NUCLEOTIDE SEQUENCE [LARGE SCALE GENOMIC DNA]</scope>
    <source>
        <strain evidence="8">SRZ2</strain>
    </source>
</reference>
<evidence type="ECO:0000256" key="2">
    <source>
        <dbReference type="ARBA" id="ARBA00009199"/>
    </source>
</evidence>
<dbReference type="GO" id="GO:0004040">
    <property type="term" value="F:amidase activity"/>
    <property type="evidence" value="ECO:0007669"/>
    <property type="project" value="UniProtKB-EC"/>
</dbReference>
<evidence type="ECO:0000313" key="7">
    <source>
        <dbReference type="EMBL" id="CBQ71691.1"/>
    </source>
</evidence>
<comment type="similarity">
    <text evidence="2">Belongs to the amidase family.</text>
</comment>
<comment type="catalytic activity">
    <reaction evidence="1">
        <text>a monocarboxylic acid amide + H2O = a monocarboxylate + NH4(+)</text>
        <dbReference type="Rhea" id="RHEA:12020"/>
        <dbReference type="ChEBI" id="CHEBI:15377"/>
        <dbReference type="ChEBI" id="CHEBI:28938"/>
        <dbReference type="ChEBI" id="CHEBI:35757"/>
        <dbReference type="ChEBI" id="CHEBI:83628"/>
        <dbReference type="EC" id="3.5.1.4"/>
    </reaction>
</comment>
<dbReference type="AlphaFoldDB" id="E6ZWT4"/>
<dbReference type="InterPro" id="IPR023631">
    <property type="entry name" value="Amidase_dom"/>
</dbReference>
<evidence type="ECO:0000259" key="6">
    <source>
        <dbReference type="Pfam" id="PF01425"/>
    </source>
</evidence>
<evidence type="ECO:0000313" key="8">
    <source>
        <dbReference type="Proteomes" id="UP000008867"/>
    </source>
</evidence>
<dbReference type="EMBL" id="FQ311452">
    <property type="protein sequence ID" value="CBQ71691.1"/>
    <property type="molecule type" value="Genomic_DNA"/>
</dbReference>
<dbReference type="PANTHER" id="PTHR46072">
    <property type="entry name" value="AMIDASE-RELATED-RELATED"/>
    <property type="match status" value="1"/>
</dbReference>
<evidence type="ECO:0000256" key="5">
    <source>
        <dbReference type="SAM" id="MobiDB-lite"/>
    </source>
</evidence>
<dbReference type="Proteomes" id="UP000008867">
    <property type="component" value="Chromosome 3"/>
</dbReference>
<evidence type="ECO:0000256" key="1">
    <source>
        <dbReference type="ARBA" id="ARBA00001311"/>
    </source>
</evidence>
<keyword evidence="4" id="KW-0378">Hydrolase</keyword>
<dbReference type="VEuPathDB" id="FungiDB:sr12547"/>
<dbReference type="Gene3D" id="3.90.1300.10">
    <property type="entry name" value="Amidase signature (AS) domain"/>
    <property type="match status" value="1"/>
</dbReference>
<evidence type="ECO:0000256" key="4">
    <source>
        <dbReference type="ARBA" id="ARBA00022801"/>
    </source>
</evidence>
<dbReference type="HOGENOM" id="CLU_009600_9_2_1"/>
<dbReference type="InterPro" id="IPR020556">
    <property type="entry name" value="Amidase_CS"/>
</dbReference>
<dbReference type="InterPro" id="IPR036928">
    <property type="entry name" value="AS_sf"/>
</dbReference>
<sequence length="599" mass="64872">MTDYIAKAKAHRAQRDAAIPAEYLVDLAAAGVPALPEESLPLPYSKTQPHHPEPTTIYPCDNVLSVPAKVLSMEDVAITETAVDKLLSLLATGKLSSVRCTEAFLRRAVLAHQLTNCATDFFPDLALARAKECDEYLAKHGKPIGLLHGLPVSLKDQFHIKHTVATMGYVSGIGKVAAQNSVITDVILGAGGVVYVRTSVPQSLMRCETHNHIYGRTVSPFNRSFTAGGSSGGEGALVGMHGSPLGLGTDIGGSVRVPSAFNGLWGMRPSMHRVPYEGAANSFLGQESVSSVIGPLTHSLEGVVTFMRAVLAARPWELDPMLVSMPFNEDAYALKNLQLKAGSAEPAEALGGKTQLCFAIEWDDGVVHPHPPITRALREVKHKLLAAGHKVIDWIPYDHVRCYDIIGRIYAADGGEDIQRSCVAGGEPVMYNLMADGKPPKHLSTYESWQLNREKSEYRKQYLDYWQATRDTTGTGRPVDAIIAPVSNWASCKHDLMRPRQLHDAVEPARPPVCRVPRRVCRSTEGCQGAARDAVHRTAAQCGPGVLGQVRSARMGRPADQPAGGRQASAGRRAARPRKGDSRCRRYRPLVGSKGYQLS</sequence>
<feature type="compositionally biased region" description="Low complexity" evidence="5">
    <location>
        <begin position="561"/>
        <end position="572"/>
    </location>
</feature>
<organism evidence="7 8">
    <name type="scientific">Sporisorium reilianum (strain SRZ2)</name>
    <name type="common">Maize head smut fungus</name>
    <dbReference type="NCBI Taxonomy" id="999809"/>
    <lineage>
        <taxon>Eukaryota</taxon>
        <taxon>Fungi</taxon>
        <taxon>Dikarya</taxon>
        <taxon>Basidiomycota</taxon>
        <taxon>Ustilaginomycotina</taxon>
        <taxon>Ustilaginomycetes</taxon>
        <taxon>Ustilaginales</taxon>
        <taxon>Ustilaginaceae</taxon>
        <taxon>Sporisorium</taxon>
    </lineage>
</organism>
<accession>E6ZWT4</accession>
<dbReference type="PROSITE" id="PS00571">
    <property type="entry name" value="AMIDASES"/>
    <property type="match status" value="1"/>
</dbReference>
<gene>
    <name evidence="7" type="ORF">sr12547</name>
</gene>
<feature type="domain" description="Amidase" evidence="6">
    <location>
        <begin position="100"/>
        <end position="499"/>
    </location>
</feature>
<dbReference type="EC" id="3.5.1.4" evidence="3"/>
<name>E6ZWT4_SPORE</name>